<dbReference type="InterPro" id="IPR027417">
    <property type="entry name" value="P-loop_NTPase"/>
</dbReference>
<dbReference type="EMBL" id="MCGO01000013">
    <property type="protein sequence ID" value="ORY47706.1"/>
    <property type="molecule type" value="Genomic_DNA"/>
</dbReference>
<gene>
    <name evidence="3" type="ORF">BCR33DRAFT_77044</name>
</gene>
<feature type="region of interest" description="Disordered" evidence="1">
    <location>
        <begin position="115"/>
        <end position="179"/>
    </location>
</feature>
<feature type="region of interest" description="Disordered" evidence="1">
    <location>
        <begin position="338"/>
        <end position="360"/>
    </location>
</feature>
<organism evidence="3 4">
    <name type="scientific">Rhizoclosmatium globosum</name>
    <dbReference type="NCBI Taxonomy" id="329046"/>
    <lineage>
        <taxon>Eukaryota</taxon>
        <taxon>Fungi</taxon>
        <taxon>Fungi incertae sedis</taxon>
        <taxon>Chytridiomycota</taxon>
        <taxon>Chytridiomycota incertae sedis</taxon>
        <taxon>Chytridiomycetes</taxon>
        <taxon>Chytridiales</taxon>
        <taxon>Chytriomycetaceae</taxon>
        <taxon>Rhizoclosmatium</taxon>
    </lineage>
</organism>
<dbReference type="Gene3D" id="3.40.50.300">
    <property type="entry name" value="P-loop containing nucleotide triphosphate hydrolases"/>
    <property type="match status" value="1"/>
</dbReference>
<dbReference type="Proteomes" id="UP000193642">
    <property type="component" value="Unassembled WGS sequence"/>
</dbReference>
<dbReference type="InterPro" id="IPR018838">
    <property type="entry name" value="ZGRF1-like_N"/>
</dbReference>
<sequence>MLYSALYTPIIYRNRKVKPFSDGFVRVSVDGSKALLLDDQKRQIASLFTKEINEDDELEFDRFFCVVGAKELNSNNDTPSATTTTTTTTTTQPKPPLRPRQRIIISKFRPLTLKDTPAAPTPVIQQQSIQPKPKESIQQRVQVNDSQLEADQPFVAPQKKTRKMNPFSQWDAEDPNEDDDDFRYIPAIDLEPNESEGRSSMVENFEDIAVELEYTSPMRLNQVHQRSSPEYSNHPKEALSSPVSMTKAPTSALFLQKPLHSTKPNHINHAQATNLLPTSSKSKYIPKFGTFRPPTIVSAPLQPQNQASKRSSFPSEREAPVKKKPLLSIGALKQNPQSSTISNASVKPMSVPSIPKHSPTTLYFRTRDQCNGLKRSSLKRTFSIPRKFESQELYQQSFHTAILEHIQLQLDALALKLHGTTSSSTGNSSYSPKVHIYPAAISLLTRESFQHKEGTPTFTERAGNFLLTFESKPQHIEVSKDDIWIISPTKDFSQITFIATGVFYGVSGANTVEISPFSDLDAQTSRTLDVRKPVFVIHGLNAMTDLLMMRNLENISWSSFDVNIEDEMEDVCGNVQPLLPELLGLPPSSHVTTANAEAEDDEIENVMGLVESVKKEFTLNQDQGSVIETIAMSVLKGQNGFQLVHGVFGSGKTYLIAVLVIFFHRAIEEGYFGHVPNFRIGISSMSNGRVCSRPNPPNLAIT</sequence>
<feature type="domain" description="5'-3' DNA helicase ZGRF1-like N-terminal" evidence="2">
    <location>
        <begin position="3"/>
        <end position="72"/>
    </location>
</feature>
<evidence type="ECO:0000259" key="2">
    <source>
        <dbReference type="Pfam" id="PF10382"/>
    </source>
</evidence>
<proteinExistence type="predicted"/>
<dbReference type="STRING" id="329046.A0A1Y2CL46"/>
<reference evidence="3 4" key="1">
    <citation type="submission" date="2016-07" db="EMBL/GenBank/DDBJ databases">
        <title>Pervasive Adenine N6-methylation of Active Genes in Fungi.</title>
        <authorList>
            <consortium name="DOE Joint Genome Institute"/>
            <person name="Mondo S.J."/>
            <person name="Dannebaum R.O."/>
            <person name="Kuo R.C."/>
            <person name="Labutti K."/>
            <person name="Haridas S."/>
            <person name="Kuo A."/>
            <person name="Salamov A."/>
            <person name="Ahrendt S.R."/>
            <person name="Lipzen A."/>
            <person name="Sullivan W."/>
            <person name="Andreopoulos W.B."/>
            <person name="Clum A."/>
            <person name="Lindquist E."/>
            <person name="Daum C."/>
            <person name="Ramamoorthy G.K."/>
            <person name="Gryganskyi A."/>
            <person name="Culley D."/>
            <person name="Magnuson J.K."/>
            <person name="James T.Y."/>
            <person name="O'Malley M.A."/>
            <person name="Stajich J.E."/>
            <person name="Spatafora J.W."/>
            <person name="Visel A."/>
            <person name="Grigoriev I.V."/>
        </authorList>
    </citation>
    <scope>NUCLEOTIDE SEQUENCE [LARGE SCALE GENOMIC DNA]</scope>
    <source>
        <strain evidence="3 4">JEL800</strain>
    </source>
</reference>
<protein>
    <recommendedName>
        <fullName evidence="2">5'-3' DNA helicase ZGRF1-like N-terminal domain-containing protein</fullName>
    </recommendedName>
</protein>
<accession>A0A1Y2CL46</accession>
<dbReference type="AlphaFoldDB" id="A0A1Y2CL46"/>
<feature type="compositionally biased region" description="Low complexity" evidence="1">
    <location>
        <begin position="82"/>
        <end position="91"/>
    </location>
</feature>
<feature type="compositionally biased region" description="Polar residues" evidence="1">
    <location>
        <begin position="138"/>
        <end position="149"/>
    </location>
</feature>
<dbReference type="Pfam" id="PF10382">
    <property type="entry name" value="ZGRF1-like_N"/>
    <property type="match status" value="1"/>
</dbReference>
<feature type="compositionally biased region" description="Polar residues" evidence="1">
    <location>
        <begin position="301"/>
        <end position="314"/>
    </location>
</feature>
<keyword evidence="4" id="KW-1185">Reference proteome</keyword>
<comment type="caution">
    <text evidence="3">The sequence shown here is derived from an EMBL/GenBank/DDBJ whole genome shotgun (WGS) entry which is preliminary data.</text>
</comment>
<dbReference type="SUPFAM" id="SSF52540">
    <property type="entry name" value="P-loop containing nucleoside triphosphate hydrolases"/>
    <property type="match status" value="1"/>
</dbReference>
<feature type="region of interest" description="Disordered" evidence="1">
    <location>
        <begin position="74"/>
        <end position="98"/>
    </location>
</feature>
<evidence type="ECO:0000313" key="4">
    <source>
        <dbReference type="Proteomes" id="UP000193642"/>
    </source>
</evidence>
<evidence type="ECO:0000256" key="1">
    <source>
        <dbReference type="SAM" id="MobiDB-lite"/>
    </source>
</evidence>
<dbReference type="OrthoDB" id="6513042at2759"/>
<feature type="region of interest" description="Disordered" evidence="1">
    <location>
        <begin position="295"/>
        <end position="323"/>
    </location>
</feature>
<evidence type="ECO:0000313" key="3">
    <source>
        <dbReference type="EMBL" id="ORY47706.1"/>
    </source>
</evidence>
<name>A0A1Y2CL46_9FUNG</name>